<feature type="transmembrane region" description="Helical" evidence="12">
    <location>
        <begin position="395"/>
        <end position="417"/>
    </location>
</feature>
<feature type="transmembrane region" description="Helical" evidence="12">
    <location>
        <begin position="372"/>
        <end position="389"/>
    </location>
</feature>
<feature type="transmembrane region" description="Helical" evidence="12">
    <location>
        <begin position="126"/>
        <end position="148"/>
    </location>
</feature>
<organism evidence="13">
    <name type="scientific">uncultured Caudovirales phage</name>
    <dbReference type="NCBI Taxonomy" id="2100421"/>
    <lineage>
        <taxon>Viruses</taxon>
        <taxon>Duplodnaviria</taxon>
        <taxon>Heunggongvirae</taxon>
        <taxon>Uroviricota</taxon>
        <taxon>Caudoviricetes</taxon>
        <taxon>Peduoviridae</taxon>
        <taxon>Maltschvirus</taxon>
        <taxon>Maltschvirus maltsch</taxon>
    </lineage>
</organism>
<gene>
    <name evidence="13" type="ORF">UFOVP247_118</name>
</gene>
<dbReference type="Pfam" id="PF00474">
    <property type="entry name" value="SSF"/>
    <property type="match status" value="1"/>
</dbReference>
<keyword evidence="6" id="KW-0769">Symport</keyword>
<keyword evidence="9" id="KW-0406">Ion transport</keyword>
<dbReference type="GO" id="GO:0006814">
    <property type="term" value="P:sodium ion transport"/>
    <property type="evidence" value="ECO:0007669"/>
    <property type="project" value="UniProtKB-KW"/>
</dbReference>
<evidence type="ECO:0000313" key="13">
    <source>
        <dbReference type="EMBL" id="CAB5221248.1"/>
    </source>
</evidence>
<evidence type="ECO:0000256" key="3">
    <source>
        <dbReference type="ARBA" id="ARBA00022448"/>
    </source>
</evidence>
<feature type="transmembrane region" description="Helical" evidence="12">
    <location>
        <begin position="321"/>
        <end position="342"/>
    </location>
</feature>
<evidence type="ECO:0000256" key="6">
    <source>
        <dbReference type="ARBA" id="ARBA00022847"/>
    </source>
</evidence>
<feature type="transmembrane region" description="Helical" evidence="12">
    <location>
        <begin position="154"/>
        <end position="178"/>
    </location>
</feature>
<feature type="transmembrane region" description="Helical" evidence="12">
    <location>
        <begin position="424"/>
        <end position="446"/>
    </location>
</feature>
<evidence type="ECO:0000256" key="12">
    <source>
        <dbReference type="SAM" id="Phobius"/>
    </source>
</evidence>
<keyword evidence="3" id="KW-0813">Transport</keyword>
<feature type="transmembrane region" description="Helical" evidence="12">
    <location>
        <begin position="52"/>
        <end position="72"/>
    </location>
</feature>
<keyword evidence="5 12" id="KW-0812">Transmembrane</keyword>
<feature type="transmembrane region" description="Helical" evidence="12">
    <location>
        <begin position="12"/>
        <end position="32"/>
    </location>
</feature>
<evidence type="ECO:0000256" key="7">
    <source>
        <dbReference type="ARBA" id="ARBA00022989"/>
    </source>
</evidence>
<proteinExistence type="inferred from homology"/>
<reference evidence="13" key="1">
    <citation type="submission" date="2020-05" db="EMBL/GenBank/DDBJ databases">
        <authorList>
            <person name="Chiriac C."/>
            <person name="Salcher M."/>
            <person name="Ghai R."/>
            <person name="Kavagutti S V."/>
        </authorList>
    </citation>
    <scope>NUCLEOTIDE SEQUENCE</scope>
</reference>
<accession>A0A6J7WWP3</accession>
<evidence type="ECO:0000256" key="4">
    <source>
        <dbReference type="ARBA" id="ARBA00022475"/>
    </source>
</evidence>
<evidence type="ECO:0000256" key="10">
    <source>
        <dbReference type="ARBA" id="ARBA00023136"/>
    </source>
</evidence>
<protein>
    <submittedName>
        <fullName evidence="13">PutP Na+/proline symporter</fullName>
    </submittedName>
</protein>
<evidence type="ECO:0000256" key="5">
    <source>
        <dbReference type="ARBA" id="ARBA00022692"/>
    </source>
</evidence>
<dbReference type="PANTHER" id="PTHR48086:SF3">
    <property type="entry name" value="SODIUM_PROLINE SYMPORTER"/>
    <property type="match status" value="1"/>
</dbReference>
<keyword evidence="8" id="KW-0915">Sodium</keyword>
<feature type="transmembrane region" description="Helical" evidence="12">
    <location>
        <begin position="235"/>
        <end position="254"/>
    </location>
</feature>
<evidence type="ECO:0000256" key="11">
    <source>
        <dbReference type="ARBA" id="ARBA00023201"/>
    </source>
</evidence>
<dbReference type="InterPro" id="IPR038377">
    <property type="entry name" value="Na/Glc_symporter_sf"/>
</dbReference>
<evidence type="ECO:0000256" key="2">
    <source>
        <dbReference type="ARBA" id="ARBA00006434"/>
    </source>
</evidence>
<comment type="similarity">
    <text evidence="2">Belongs to the sodium:solute symporter (SSF) (TC 2.A.21) family.</text>
</comment>
<dbReference type="GO" id="GO:0005886">
    <property type="term" value="C:plasma membrane"/>
    <property type="evidence" value="ECO:0007669"/>
    <property type="project" value="UniProtKB-SubCell"/>
</dbReference>
<feature type="transmembrane region" description="Helical" evidence="12">
    <location>
        <begin position="84"/>
        <end position="105"/>
    </location>
</feature>
<evidence type="ECO:0000256" key="9">
    <source>
        <dbReference type="ARBA" id="ARBA00023065"/>
    </source>
</evidence>
<feature type="transmembrane region" description="Helical" evidence="12">
    <location>
        <begin position="190"/>
        <end position="213"/>
    </location>
</feature>
<keyword evidence="7 12" id="KW-1133">Transmembrane helix</keyword>
<keyword evidence="11" id="KW-0739">Sodium transport</keyword>
<sequence>MDVNIFPLFSQSTGLVMIALYAAFVFALTSWFAKGYGVGKEAFLVANRNVGFWQGSMSVGASWIWAPGLFVAAQQGFNNGIAGVFWFSIGNFFALILFSFAIFRLRASYGEGFTLSKWFRSKYGRLVQACVLLQTALYALQGITINLFAGSKSVALLTGLSPLLVGVLLVAVAFLYSFRGGLKATIGTDMVKITAIWIGMAIVAVSVFGTVGFEPALAGIGGKTGNGTSLFGNEFVLGLLFGFGIPTMMGHLASPWSDNAMYQNAFSMKNDYVRGAFVAAPFYWLVLPIVGGLLGMTAAGLHYQVDGPNTSFINLYVMANVVGWGLPLIYLAVVFAGLVSIIDTQLLSSANLAGNDVHDSFYGNDPVKWGKYGMMILAALGVGLANIPGLDLNMIFVFGKTLTLTFFVPIVLALLGGNLLTRNGFLAGGFVGLFIGAPIFVYGQFFGGGPQIMTLGVLVQTLGSGAASYLVSKLSR</sequence>
<feature type="transmembrane region" description="Helical" evidence="12">
    <location>
        <begin position="275"/>
        <end position="301"/>
    </location>
</feature>
<dbReference type="InterPro" id="IPR050277">
    <property type="entry name" value="Sodium:Solute_Symporter"/>
</dbReference>
<dbReference type="PANTHER" id="PTHR48086">
    <property type="entry name" value="SODIUM/PROLINE SYMPORTER-RELATED"/>
    <property type="match status" value="1"/>
</dbReference>
<dbReference type="PROSITE" id="PS50283">
    <property type="entry name" value="NA_SOLUT_SYMP_3"/>
    <property type="match status" value="1"/>
</dbReference>
<feature type="transmembrane region" description="Helical" evidence="12">
    <location>
        <begin position="452"/>
        <end position="471"/>
    </location>
</feature>
<evidence type="ECO:0000256" key="1">
    <source>
        <dbReference type="ARBA" id="ARBA00004651"/>
    </source>
</evidence>
<keyword evidence="10 12" id="KW-0472">Membrane</keyword>
<comment type="subcellular location">
    <subcellularLocation>
        <location evidence="1">Cell membrane</location>
        <topology evidence="1">Multi-pass membrane protein</topology>
    </subcellularLocation>
</comment>
<dbReference type="Gene3D" id="1.20.1730.10">
    <property type="entry name" value="Sodium/glucose cotransporter"/>
    <property type="match status" value="1"/>
</dbReference>
<evidence type="ECO:0000256" key="8">
    <source>
        <dbReference type="ARBA" id="ARBA00023053"/>
    </source>
</evidence>
<dbReference type="GO" id="GO:0015293">
    <property type="term" value="F:symporter activity"/>
    <property type="evidence" value="ECO:0007669"/>
    <property type="project" value="UniProtKB-KW"/>
</dbReference>
<name>A0A6J7WWP3_9CAUD</name>
<dbReference type="InterPro" id="IPR001734">
    <property type="entry name" value="Na/solute_symporter"/>
</dbReference>
<dbReference type="EMBL" id="LR798288">
    <property type="protein sequence ID" value="CAB5221248.1"/>
    <property type="molecule type" value="Genomic_DNA"/>
</dbReference>
<keyword evidence="4" id="KW-1003">Cell membrane</keyword>